<dbReference type="InParanoid" id="A0A1X7VQ90"/>
<reference evidence="2" key="1">
    <citation type="submission" date="2017-05" db="UniProtKB">
        <authorList>
            <consortium name="EnsemblMetazoa"/>
        </authorList>
    </citation>
    <scope>IDENTIFICATION</scope>
</reference>
<accession>A0A1X7VQ90</accession>
<protein>
    <recommendedName>
        <fullName evidence="1">DNA replication licensing factor MCM2-like winged-helix domain-containing protein</fullName>
    </recommendedName>
</protein>
<dbReference type="EnsemblMetazoa" id="Aqu2.1.42526_001">
    <property type="protein sequence ID" value="Aqu2.1.42526_001"/>
    <property type="gene ID" value="Aqu2.1.42526"/>
</dbReference>
<feature type="domain" description="DNA replication licensing factor MCM2-like winged-helix" evidence="1">
    <location>
        <begin position="47"/>
        <end position="93"/>
    </location>
</feature>
<dbReference type="STRING" id="400682.A0A1X7VQ90"/>
<dbReference type="OrthoDB" id="844at2759"/>
<dbReference type="InterPro" id="IPR059098">
    <property type="entry name" value="WHD_MCM2"/>
</dbReference>
<sequence>MIGIISFHYSKHETARKKIHNTPLFSGTSILHITAIANTINCYGSDVHNIIEVLEEDLVEKARQINIHSLASFYECNLLANNKFSYDKKRKIIIQTL</sequence>
<evidence type="ECO:0000313" key="2">
    <source>
        <dbReference type="EnsemblMetazoa" id="Aqu2.1.42526_001"/>
    </source>
</evidence>
<dbReference type="eggNOG" id="KOG0477">
    <property type="taxonomic scope" value="Eukaryota"/>
</dbReference>
<name>A0A1X7VQ90_AMPQE</name>
<dbReference type="AlphaFoldDB" id="A0A1X7VQ90"/>
<dbReference type="Pfam" id="PF23669">
    <property type="entry name" value="WHD_MCM2"/>
    <property type="match status" value="1"/>
</dbReference>
<evidence type="ECO:0000259" key="1">
    <source>
        <dbReference type="Pfam" id="PF23669"/>
    </source>
</evidence>
<organism evidence="2">
    <name type="scientific">Amphimedon queenslandica</name>
    <name type="common">Sponge</name>
    <dbReference type="NCBI Taxonomy" id="400682"/>
    <lineage>
        <taxon>Eukaryota</taxon>
        <taxon>Metazoa</taxon>
        <taxon>Porifera</taxon>
        <taxon>Demospongiae</taxon>
        <taxon>Heteroscleromorpha</taxon>
        <taxon>Haplosclerida</taxon>
        <taxon>Niphatidae</taxon>
        <taxon>Amphimedon</taxon>
    </lineage>
</organism>
<proteinExistence type="predicted"/>